<name>A0AAP0D7I9_9ASTR</name>
<gene>
    <name evidence="12" type="ORF">SSX86_010180</name>
</gene>
<proteinExistence type="predicted"/>
<dbReference type="InterPro" id="IPR000719">
    <property type="entry name" value="Prot_kinase_dom"/>
</dbReference>
<evidence type="ECO:0000256" key="5">
    <source>
        <dbReference type="ARBA" id="ARBA00022679"/>
    </source>
</evidence>
<evidence type="ECO:0000313" key="13">
    <source>
        <dbReference type="Proteomes" id="UP001408789"/>
    </source>
</evidence>
<dbReference type="Pfam" id="PF07714">
    <property type="entry name" value="PK_Tyr_Ser-Thr"/>
    <property type="match status" value="1"/>
</dbReference>
<dbReference type="PIRSF" id="PIRSF000654">
    <property type="entry name" value="Integrin-linked_kinase"/>
    <property type="match status" value="1"/>
</dbReference>
<evidence type="ECO:0000256" key="6">
    <source>
        <dbReference type="ARBA" id="ARBA00022741"/>
    </source>
</evidence>
<dbReference type="SUPFAM" id="SSF56112">
    <property type="entry name" value="Protein kinase-like (PK-like)"/>
    <property type="match status" value="1"/>
</dbReference>
<dbReference type="InterPro" id="IPR050823">
    <property type="entry name" value="Plant_Ser_Thr_Prot_Kinase"/>
</dbReference>
<evidence type="ECO:0000256" key="2">
    <source>
        <dbReference type="ARBA" id="ARBA00012513"/>
    </source>
</evidence>
<reference evidence="12 13" key="1">
    <citation type="submission" date="2024-04" db="EMBL/GenBank/DDBJ databases">
        <title>The reference genome of an endangered Asteraceae, Deinandra increscens subsp. villosa, native to the Central Coast of California.</title>
        <authorList>
            <person name="Guilliams M."/>
            <person name="Hasenstab-Lehman K."/>
            <person name="Meyer R."/>
            <person name="Mcevoy S."/>
        </authorList>
    </citation>
    <scope>NUCLEOTIDE SEQUENCE [LARGE SCALE GENOMIC DNA]</scope>
    <source>
        <tissue evidence="12">Leaf</tissue>
    </source>
</reference>
<dbReference type="InterPro" id="IPR011009">
    <property type="entry name" value="Kinase-like_dom_sf"/>
</dbReference>
<dbReference type="AlphaFoldDB" id="A0AAP0D7I9"/>
<keyword evidence="8" id="KW-0067">ATP-binding</keyword>
<comment type="catalytic activity">
    <reaction evidence="9">
        <text>L-threonyl-[protein] + ATP = O-phospho-L-threonyl-[protein] + ADP + H(+)</text>
        <dbReference type="Rhea" id="RHEA:46608"/>
        <dbReference type="Rhea" id="RHEA-COMP:11060"/>
        <dbReference type="Rhea" id="RHEA-COMP:11605"/>
        <dbReference type="ChEBI" id="CHEBI:15378"/>
        <dbReference type="ChEBI" id="CHEBI:30013"/>
        <dbReference type="ChEBI" id="CHEBI:30616"/>
        <dbReference type="ChEBI" id="CHEBI:61977"/>
        <dbReference type="ChEBI" id="CHEBI:456216"/>
        <dbReference type="EC" id="2.7.11.1"/>
    </reaction>
</comment>
<evidence type="ECO:0000256" key="7">
    <source>
        <dbReference type="ARBA" id="ARBA00022777"/>
    </source>
</evidence>
<feature type="domain" description="Protein kinase" evidence="11">
    <location>
        <begin position="1"/>
        <end position="239"/>
    </location>
</feature>
<dbReference type="Gene3D" id="3.30.200.20">
    <property type="entry name" value="Phosphorylase Kinase, domain 1"/>
    <property type="match status" value="1"/>
</dbReference>
<keyword evidence="6" id="KW-0547">Nucleotide-binding</keyword>
<dbReference type="EC" id="2.7.11.1" evidence="2"/>
<keyword evidence="13" id="KW-1185">Reference proteome</keyword>
<dbReference type="EMBL" id="JBCNJP010000012">
    <property type="protein sequence ID" value="KAK9069784.1"/>
    <property type="molecule type" value="Genomic_DNA"/>
</dbReference>
<keyword evidence="7" id="KW-0418">Kinase</keyword>
<dbReference type="InterPro" id="IPR001245">
    <property type="entry name" value="Ser-Thr/Tyr_kinase_cat_dom"/>
</dbReference>
<sequence length="242" mass="27423">MQANEEGQQVNILGQLAHPNIIRLLGCCNHEDEQLLVYEYMPNKSLDRLLFANARDTGEPLSWGTRVLIMIGVARGLTYLHSRNLILRDLKCSHILLDEEFNAKLGGFSLARYGPETEETHVSTSVMGTSGLAAPEYITTGHLSMKCDIYMFGVVLLESISSRRAMDLNPRYENLVVHVSEVELNRRNVKEIMDQRLGHNYPLQGALECVALAFKCLLKKPRDRPSTEEVLESLEQIYTLYE</sequence>
<protein>
    <recommendedName>
        <fullName evidence="2">non-specific serine/threonine protein kinase</fullName>
        <ecNumber evidence="2">2.7.11.1</ecNumber>
    </recommendedName>
</protein>
<dbReference type="GO" id="GO:0004674">
    <property type="term" value="F:protein serine/threonine kinase activity"/>
    <property type="evidence" value="ECO:0007669"/>
    <property type="project" value="UniProtKB-KW"/>
</dbReference>
<evidence type="ECO:0000256" key="4">
    <source>
        <dbReference type="ARBA" id="ARBA00022527"/>
    </source>
</evidence>
<evidence type="ECO:0000313" key="12">
    <source>
        <dbReference type="EMBL" id="KAK9069784.1"/>
    </source>
</evidence>
<keyword evidence="5" id="KW-0808">Transferase</keyword>
<accession>A0AAP0D7I9</accession>
<keyword evidence="4" id="KW-0723">Serine/threonine-protein kinase</keyword>
<evidence type="ECO:0000256" key="8">
    <source>
        <dbReference type="ARBA" id="ARBA00022840"/>
    </source>
</evidence>
<comment type="catalytic activity">
    <reaction evidence="10">
        <text>L-seryl-[protein] + ATP = O-phospho-L-seryl-[protein] + ADP + H(+)</text>
        <dbReference type="Rhea" id="RHEA:17989"/>
        <dbReference type="Rhea" id="RHEA-COMP:9863"/>
        <dbReference type="Rhea" id="RHEA-COMP:11604"/>
        <dbReference type="ChEBI" id="CHEBI:15378"/>
        <dbReference type="ChEBI" id="CHEBI:29999"/>
        <dbReference type="ChEBI" id="CHEBI:30616"/>
        <dbReference type="ChEBI" id="CHEBI:83421"/>
        <dbReference type="ChEBI" id="CHEBI:456216"/>
        <dbReference type="EC" id="2.7.11.1"/>
    </reaction>
</comment>
<evidence type="ECO:0000256" key="9">
    <source>
        <dbReference type="ARBA" id="ARBA00047899"/>
    </source>
</evidence>
<evidence type="ECO:0000256" key="1">
    <source>
        <dbReference type="ARBA" id="ARBA00004236"/>
    </source>
</evidence>
<keyword evidence="3" id="KW-0472">Membrane</keyword>
<dbReference type="PANTHER" id="PTHR45621">
    <property type="entry name" value="OS01G0588500 PROTEIN-RELATED"/>
    <property type="match status" value="1"/>
</dbReference>
<evidence type="ECO:0000256" key="10">
    <source>
        <dbReference type="ARBA" id="ARBA00048679"/>
    </source>
</evidence>
<dbReference type="GO" id="GO:0005524">
    <property type="term" value="F:ATP binding"/>
    <property type="evidence" value="ECO:0007669"/>
    <property type="project" value="UniProtKB-KW"/>
</dbReference>
<dbReference type="GO" id="GO:0005886">
    <property type="term" value="C:plasma membrane"/>
    <property type="evidence" value="ECO:0007669"/>
    <property type="project" value="UniProtKB-SubCell"/>
</dbReference>
<dbReference type="PROSITE" id="PS50011">
    <property type="entry name" value="PROTEIN_KINASE_DOM"/>
    <property type="match status" value="1"/>
</dbReference>
<comment type="subcellular location">
    <subcellularLocation>
        <location evidence="1">Cell membrane</location>
    </subcellularLocation>
</comment>
<dbReference type="Proteomes" id="UP001408789">
    <property type="component" value="Unassembled WGS sequence"/>
</dbReference>
<organism evidence="12 13">
    <name type="scientific">Deinandra increscens subsp. villosa</name>
    <dbReference type="NCBI Taxonomy" id="3103831"/>
    <lineage>
        <taxon>Eukaryota</taxon>
        <taxon>Viridiplantae</taxon>
        <taxon>Streptophyta</taxon>
        <taxon>Embryophyta</taxon>
        <taxon>Tracheophyta</taxon>
        <taxon>Spermatophyta</taxon>
        <taxon>Magnoliopsida</taxon>
        <taxon>eudicotyledons</taxon>
        <taxon>Gunneridae</taxon>
        <taxon>Pentapetalae</taxon>
        <taxon>asterids</taxon>
        <taxon>campanulids</taxon>
        <taxon>Asterales</taxon>
        <taxon>Asteraceae</taxon>
        <taxon>Asteroideae</taxon>
        <taxon>Heliantheae alliance</taxon>
        <taxon>Madieae</taxon>
        <taxon>Madiinae</taxon>
        <taxon>Deinandra</taxon>
    </lineage>
</organism>
<keyword evidence="3" id="KW-1003">Cell membrane</keyword>
<evidence type="ECO:0000256" key="3">
    <source>
        <dbReference type="ARBA" id="ARBA00022475"/>
    </source>
</evidence>
<evidence type="ECO:0000259" key="11">
    <source>
        <dbReference type="PROSITE" id="PS50011"/>
    </source>
</evidence>
<dbReference type="Gene3D" id="1.10.510.10">
    <property type="entry name" value="Transferase(Phosphotransferase) domain 1"/>
    <property type="match status" value="1"/>
</dbReference>
<dbReference type="FunFam" id="1.10.510.10:FF:001023">
    <property type="entry name" value="Os07g0541700 protein"/>
    <property type="match status" value="1"/>
</dbReference>
<comment type="caution">
    <text evidence="12">The sequence shown here is derived from an EMBL/GenBank/DDBJ whole genome shotgun (WGS) entry which is preliminary data.</text>
</comment>